<keyword evidence="2" id="KW-1185">Reference proteome</keyword>
<dbReference type="PRINTS" id="PR00081">
    <property type="entry name" value="GDHRDH"/>
</dbReference>
<proteinExistence type="predicted"/>
<evidence type="ECO:0000313" key="2">
    <source>
        <dbReference type="Proteomes" id="UP000449969"/>
    </source>
</evidence>
<dbReference type="PROSITE" id="PS00061">
    <property type="entry name" value="ADH_SHORT"/>
    <property type="match status" value="1"/>
</dbReference>
<dbReference type="InterPro" id="IPR020904">
    <property type="entry name" value="Sc_DH/Rdtase_CS"/>
</dbReference>
<reference evidence="1 2" key="1">
    <citation type="submission" date="2019-12" db="EMBL/GenBank/DDBJ databases">
        <title>Draft genome sequences Bradyrhizobium cajani AMBPC1010, Bradyrhizobium pachyrhizi AMBPC1040 and Bradyrhizobium yuanmingense ALSPC3051, three plant growth promoting strains isolated from nodules of Cajanus cajan L. in Dominican Republic.</title>
        <authorList>
            <person name="Flores-Felix J.D."/>
            <person name="Araujo J."/>
            <person name="Diaz-Alcantara C."/>
            <person name="Gonzalez-Andres F."/>
            <person name="Velazquez E."/>
        </authorList>
    </citation>
    <scope>NUCLEOTIDE SEQUENCE [LARGE SCALE GENOMIC DNA]</scope>
    <source>
        <strain evidence="1 2">1010</strain>
    </source>
</reference>
<dbReference type="EMBL" id="WQNE01000001">
    <property type="protein sequence ID" value="MVT71864.1"/>
    <property type="molecule type" value="Genomic_DNA"/>
</dbReference>
<gene>
    <name evidence="1" type="ORF">GPL20_01845</name>
</gene>
<sequence length="316" mass="33770">MDRIVTELPRKRWNAIGDRMSKVIVVTGAANSIGRSTCRELALAGHRVYVSTRDANGQNAHGFEATGAETDKPGIDVRTLAFDVGSEASVNAAIETIVAENDRLDVIVHNARQVVYGPTEAFTPEQLAELYDINVLSAQRLNRAALPQLRKQGQGLLIWITSSCARGGAVPFLGSYASSKAAMDALALGYAGELARWGIETSIFVPSALGPGHYVRSGRPTDTIRAEEYADGPTANLSEIALSGVAQLSQKDRTPQDVGRAIADVVDMPFGQRPLRVHFGPDDDGAAAVDATANRARTELLRRIGLEDILAPTVIT</sequence>
<dbReference type="Pfam" id="PF00106">
    <property type="entry name" value="adh_short"/>
    <property type="match status" value="1"/>
</dbReference>
<dbReference type="AlphaFoldDB" id="A0A844T741"/>
<organism evidence="1 2">
    <name type="scientific">Bradyrhizobium cajani</name>
    <dbReference type="NCBI Taxonomy" id="1928661"/>
    <lineage>
        <taxon>Bacteria</taxon>
        <taxon>Pseudomonadati</taxon>
        <taxon>Pseudomonadota</taxon>
        <taxon>Alphaproteobacteria</taxon>
        <taxon>Hyphomicrobiales</taxon>
        <taxon>Nitrobacteraceae</taxon>
        <taxon>Bradyrhizobium</taxon>
    </lineage>
</organism>
<dbReference type="InterPro" id="IPR002347">
    <property type="entry name" value="SDR_fam"/>
</dbReference>
<dbReference type="SUPFAM" id="SSF51735">
    <property type="entry name" value="NAD(P)-binding Rossmann-fold domains"/>
    <property type="match status" value="1"/>
</dbReference>
<evidence type="ECO:0000313" key="1">
    <source>
        <dbReference type="EMBL" id="MVT71864.1"/>
    </source>
</evidence>
<dbReference type="InterPro" id="IPR051911">
    <property type="entry name" value="SDR_oxidoreductase"/>
</dbReference>
<dbReference type="Gene3D" id="3.40.50.720">
    <property type="entry name" value="NAD(P)-binding Rossmann-like Domain"/>
    <property type="match status" value="1"/>
</dbReference>
<dbReference type="InterPro" id="IPR036291">
    <property type="entry name" value="NAD(P)-bd_dom_sf"/>
</dbReference>
<dbReference type="OrthoDB" id="9793825at2"/>
<name>A0A844T741_9BRAD</name>
<accession>A0A844T741</accession>
<protein>
    <submittedName>
        <fullName evidence="1">SDR family NAD(P)-dependent oxidoreductase</fullName>
    </submittedName>
</protein>
<dbReference type="Proteomes" id="UP000449969">
    <property type="component" value="Unassembled WGS sequence"/>
</dbReference>
<dbReference type="PANTHER" id="PTHR43976">
    <property type="entry name" value="SHORT CHAIN DEHYDROGENASE"/>
    <property type="match status" value="1"/>
</dbReference>
<comment type="caution">
    <text evidence="1">The sequence shown here is derived from an EMBL/GenBank/DDBJ whole genome shotgun (WGS) entry which is preliminary data.</text>
</comment>
<dbReference type="PANTHER" id="PTHR43976:SF9">
    <property type="entry name" value="OXIDOREDUCTASE"/>
    <property type="match status" value="1"/>
</dbReference>